<dbReference type="SUPFAM" id="SSF54928">
    <property type="entry name" value="RNA-binding domain, RBD"/>
    <property type="match status" value="2"/>
</dbReference>
<keyword evidence="5" id="KW-1185">Reference proteome</keyword>
<accession>A0A653CVT0</accession>
<dbReference type="SMART" id="SM00360">
    <property type="entry name" value="RRM"/>
    <property type="match status" value="2"/>
</dbReference>
<sequence length="526" mass="59647">MEKEKVEVIADLSKHNMITKTADLSTLYHVFQSNGQIIATFKNASAPKRGCEVYIKHIKEDTLLQDVLEFALVGGPIYQIRLLMEFSGYLRSYCFVMYFSVKSARKAVLTLNGALLNEHPVVVKVSYDNNRLEIRNIPRELGFTQLKEQLQELIGVGLKDVKMRRYSRDSNSNDNDRCLLVYDTHTNAVEARKKLYPRFRVLEQYVMKIDWAAPEELKMCCRLYFQTLPKTVTKTELCESLEKHVRVETMLNIFLQRGLGYILFVTKFEAYQAYRKLTGKRICGVYLQFSFARFFEHLSMEEPEDLPVEEDASPDNCSYKEEAVNSSIKPEEAPQVQYFAGRPMFIHQGEVMNAGEPLGIPVEPQIPTNIPVFADQQKPVQDFTIPASVIPLIPAPAPVATNLQPYNLYPHPLSVPASGSIPAVMMTPPSTLPTPNCCRLPTVNGCSPALPPMATPHPTLLPNCYYFNNVNVNYQLRSGFQGNTSGVPNQPYLNVVNQQLEQFSLTTDYNQIQPPANFISPGTWFY</sequence>
<dbReference type="OrthoDB" id="3800936at2759"/>
<dbReference type="InterPro" id="IPR000504">
    <property type="entry name" value="RRM_dom"/>
</dbReference>
<evidence type="ECO:0000259" key="3">
    <source>
        <dbReference type="PROSITE" id="PS50102"/>
    </source>
</evidence>
<reference evidence="4 5" key="1">
    <citation type="submission" date="2019-01" db="EMBL/GenBank/DDBJ databases">
        <authorList>
            <person name="Sayadi A."/>
        </authorList>
    </citation>
    <scope>NUCLEOTIDE SEQUENCE [LARGE SCALE GENOMIC DNA]</scope>
</reference>
<evidence type="ECO:0000313" key="4">
    <source>
        <dbReference type="EMBL" id="VEN52020.1"/>
    </source>
</evidence>
<dbReference type="PROSITE" id="PS50102">
    <property type="entry name" value="RRM"/>
    <property type="match status" value="2"/>
</dbReference>
<proteinExistence type="predicted"/>
<dbReference type="InterPro" id="IPR012677">
    <property type="entry name" value="Nucleotide-bd_a/b_plait_sf"/>
</dbReference>
<dbReference type="Gene3D" id="3.30.70.330">
    <property type="match status" value="2"/>
</dbReference>
<protein>
    <recommendedName>
        <fullName evidence="3">RRM domain-containing protein</fullName>
    </recommendedName>
</protein>
<dbReference type="Proteomes" id="UP000410492">
    <property type="component" value="Unassembled WGS sequence"/>
</dbReference>
<evidence type="ECO:0000256" key="1">
    <source>
        <dbReference type="ARBA" id="ARBA00022884"/>
    </source>
</evidence>
<dbReference type="PANTHER" id="PTHR21245">
    <property type="entry name" value="HETEROGENEOUS NUCLEAR RIBONUCLEOPROTEIN"/>
    <property type="match status" value="1"/>
</dbReference>
<gene>
    <name evidence="4" type="ORF">CALMAC_LOCUS12303</name>
</gene>
<keyword evidence="1 2" id="KW-0694">RNA-binding</keyword>
<name>A0A653CVT0_CALMS</name>
<dbReference type="Pfam" id="PF00076">
    <property type="entry name" value="RRM_1"/>
    <property type="match status" value="1"/>
</dbReference>
<dbReference type="GO" id="GO:0003723">
    <property type="term" value="F:RNA binding"/>
    <property type="evidence" value="ECO:0007669"/>
    <property type="project" value="UniProtKB-UniRule"/>
</dbReference>
<dbReference type="InterPro" id="IPR035979">
    <property type="entry name" value="RBD_domain_sf"/>
</dbReference>
<dbReference type="EMBL" id="CAACVG010009094">
    <property type="protein sequence ID" value="VEN52020.1"/>
    <property type="molecule type" value="Genomic_DNA"/>
</dbReference>
<feature type="domain" description="RRM" evidence="3">
    <location>
        <begin position="221"/>
        <end position="294"/>
    </location>
</feature>
<feature type="domain" description="RRM" evidence="3">
    <location>
        <begin position="51"/>
        <end position="128"/>
    </location>
</feature>
<dbReference type="AlphaFoldDB" id="A0A653CVT0"/>
<evidence type="ECO:0000256" key="2">
    <source>
        <dbReference type="PROSITE-ProRule" id="PRU00176"/>
    </source>
</evidence>
<organism evidence="4 5">
    <name type="scientific">Callosobruchus maculatus</name>
    <name type="common">Southern cowpea weevil</name>
    <name type="synonym">Pulse bruchid</name>
    <dbReference type="NCBI Taxonomy" id="64391"/>
    <lineage>
        <taxon>Eukaryota</taxon>
        <taxon>Metazoa</taxon>
        <taxon>Ecdysozoa</taxon>
        <taxon>Arthropoda</taxon>
        <taxon>Hexapoda</taxon>
        <taxon>Insecta</taxon>
        <taxon>Pterygota</taxon>
        <taxon>Neoptera</taxon>
        <taxon>Endopterygota</taxon>
        <taxon>Coleoptera</taxon>
        <taxon>Polyphaga</taxon>
        <taxon>Cucujiformia</taxon>
        <taxon>Chrysomeloidea</taxon>
        <taxon>Chrysomelidae</taxon>
        <taxon>Bruchinae</taxon>
        <taxon>Bruchini</taxon>
        <taxon>Callosobruchus</taxon>
    </lineage>
</organism>
<evidence type="ECO:0000313" key="5">
    <source>
        <dbReference type="Proteomes" id="UP000410492"/>
    </source>
</evidence>